<evidence type="ECO:0000313" key="2">
    <source>
        <dbReference type="EMBL" id="GFE11393.1"/>
    </source>
</evidence>
<name>A0A640SIK9_9ACTN</name>
<protein>
    <submittedName>
        <fullName evidence="2">Uncharacterized protein</fullName>
    </submittedName>
</protein>
<comment type="caution">
    <text evidence="2">The sequence shown here is derived from an EMBL/GenBank/DDBJ whole genome shotgun (WGS) entry which is preliminary data.</text>
</comment>
<feature type="region of interest" description="Disordered" evidence="1">
    <location>
        <begin position="1"/>
        <end position="24"/>
    </location>
</feature>
<proteinExistence type="predicted"/>
<evidence type="ECO:0000313" key="3">
    <source>
        <dbReference type="Proteomes" id="UP000435837"/>
    </source>
</evidence>
<dbReference type="EMBL" id="BLIN01000005">
    <property type="protein sequence ID" value="GFE11393.1"/>
    <property type="molecule type" value="Genomic_DNA"/>
</dbReference>
<gene>
    <name evidence="2" type="ORF">Scani_76610</name>
</gene>
<feature type="compositionally biased region" description="Basic and acidic residues" evidence="1">
    <location>
        <begin position="1"/>
        <end position="16"/>
    </location>
</feature>
<evidence type="ECO:0000256" key="1">
    <source>
        <dbReference type="SAM" id="MobiDB-lite"/>
    </source>
</evidence>
<sequence>MELMPDHRDKRTRDAESGGDSVMSTTAGVWNGVALETDPRIGEFQADPAAYMKQHAGAWRSGDLAQEQARILKQKNQSLRLTLRALLGRLSSK</sequence>
<dbReference type="AlphaFoldDB" id="A0A640SIK9"/>
<accession>A0A640SIK9</accession>
<dbReference type="Proteomes" id="UP000435837">
    <property type="component" value="Unassembled WGS sequence"/>
</dbReference>
<organism evidence="2 3">
    <name type="scientific">Streptomyces caniferus</name>
    <dbReference type="NCBI Taxonomy" id="285557"/>
    <lineage>
        <taxon>Bacteria</taxon>
        <taxon>Bacillati</taxon>
        <taxon>Actinomycetota</taxon>
        <taxon>Actinomycetes</taxon>
        <taxon>Kitasatosporales</taxon>
        <taxon>Streptomycetaceae</taxon>
        <taxon>Streptomyces</taxon>
    </lineage>
</organism>
<reference evidence="2 3" key="1">
    <citation type="submission" date="2019-12" db="EMBL/GenBank/DDBJ databases">
        <title>Whole genome shotgun sequence of Streptomyces caniferus NBRC 15389.</title>
        <authorList>
            <person name="Ichikawa N."/>
            <person name="Kimura A."/>
            <person name="Kitahashi Y."/>
            <person name="Komaki H."/>
            <person name="Tamura T."/>
        </authorList>
    </citation>
    <scope>NUCLEOTIDE SEQUENCE [LARGE SCALE GENOMIC DNA]</scope>
    <source>
        <strain evidence="2 3">NBRC 15389</strain>
    </source>
</reference>